<gene>
    <name evidence="3" type="ORF">MSPICULIGERA_LOCUS23977</name>
</gene>
<sequence length="143" mass="16648">MATQRLLVATRPTLRHLPFRAASSLQTDHKVMWKEINRLASEGKWDAINNKPEMWLYGDAKKDAYSVYQIFNKSHNFFDGTPYGPILYFIWRMALLAAIVKVSCLVYEFVVPEQKRLHYKYRHHGHHDDGHHGGHQEAAAAHH</sequence>
<keyword evidence="2" id="KW-0812">Transmembrane</keyword>
<feature type="compositionally biased region" description="Basic and acidic residues" evidence="1">
    <location>
        <begin position="126"/>
        <end position="135"/>
    </location>
</feature>
<feature type="region of interest" description="Disordered" evidence="1">
    <location>
        <begin position="123"/>
        <end position="143"/>
    </location>
</feature>
<proteinExistence type="predicted"/>
<evidence type="ECO:0000256" key="1">
    <source>
        <dbReference type="SAM" id="MobiDB-lite"/>
    </source>
</evidence>
<dbReference type="AlphaFoldDB" id="A0AA36DEA0"/>
<dbReference type="EMBL" id="CATQJA010002707">
    <property type="protein sequence ID" value="CAJ0585968.1"/>
    <property type="molecule type" value="Genomic_DNA"/>
</dbReference>
<accession>A0AA36DEA0</accession>
<dbReference type="Proteomes" id="UP001177023">
    <property type="component" value="Unassembled WGS sequence"/>
</dbReference>
<evidence type="ECO:0000256" key="2">
    <source>
        <dbReference type="SAM" id="Phobius"/>
    </source>
</evidence>
<protein>
    <submittedName>
        <fullName evidence="3">Uncharacterized protein</fullName>
    </submittedName>
</protein>
<keyword evidence="4" id="KW-1185">Reference proteome</keyword>
<comment type="caution">
    <text evidence="3">The sequence shown here is derived from an EMBL/GenBank/DDBJ whole genome shotgun (WGS) entry which is preliminary data.</text>
</comment>
<organism evidence="3 4">
    <name type="scientific">Mesorhabditis spiculigera</name>
    <dbReference type="NCBI Taxonomy" id="96644"/>
    <lineage>
        <taxon>Eukaryota</taxon>
        <taxon>Metazoa</taxon>
        <taxon>Ecdysozoa</taxon>
        <taxon>Nematoda</taxon>
        <taxon>Chromadorea</taxon>
        <taxon>Rhabditida</taxon>
        <taxon>Rhabditina</taxon>
        <taxon>Rhabditomorpha</taxon>
        <taxon>Rhabditoidea</taxon>
        <taxon>Rhabditidae</taxon>
        <taxon>Mesorhabditinae</taxon>
        <taxon>Mesorhabditis</taxon>
    </lineage>
</organism>
<evidence type="ECO:0000313" key="4">
    <source>
        <dbReference type="Proteomes" id="UP001177023"/>
    </source>
</evidence>
<keyword evidence="2" id="KW-0472">Membrane</keyword>
<reference evidence="3" key="1">
    <citation type="submission" date="2023-06" db="EMBL/GenBank/DDBJ databases">
        <authorList>
            <person name="Delattre M."/>
        </authorList>
    </citation>
    <scope>NUCLEOTIDE SEQUENCE</scope>
    <source>
        <strain evidence="3">AF72</strain>
    </source>
</reference>
<feature type="transmembrane region" description="Helical" evidence="2">
    <location>
        <begin position="86"/>
        <end position="110"/>
    </location>
</feature>
<keyword evidence="2" id="KW-1133">Transmembrane helix</keyword>
<feature type="non-terminal residue" evidence="3">
    <location>
        <position position="143"/>
    </location>
</feature>
<name>A0AA36DEA0_9BILA</name>
<evidence type="ECO:0000313" key="3">
    <source>
        <dbReference type="EMBL" id="CAJ0585968.1"/>
    </source>
</evidence>